<protein>
    <recommendedName>
        <fullName evidence="6">Glutathione-dependent peroxiredoxin</fullName>
        <ecNumber evidence="6">1.11.1.27</ecNumber>
    </recommendedName>
</protein>
<proteinExistence type="inferred from homology"/>
<evidence type="ECO:0000256" key="5">
    <source>
        <dbReference type="PIRSR" id="PIRSR637944-1"/>
    </source>
</evidence>
<comment type="catalytic activity">
    <reaction evidence="6">
        <text>a hydroperoxide + 2 glutathione = an alcohol + glutathione disulfide + H2O</text>
        <dbReference type="Rhea" id="RHEA:62632"/>
        <dbReference type="ChEBI" id="CHEBI:15377"/>
        <dbReference type="ChEBI" id="CHEBI:30879"/>
        <dbReference type="ChEBI" id="CHEBI:35924"/>
        <dbReference type="ChEBI" id="CHEBI:57925"/>
        <dbReference type="ChEBI" id="CHEBI:58297"/>
        <dbReference type="EC" id="1.11.1.27"/>
    </reaction>
</comment>
<dbReference type="EMBL" id="RCCI01000004">
    <property type="protein sequence ID" value="RLJ68066.1"/>
    <property type="molecule type" value="Genomic_DNA"/>
</dbReference>
<dbReference type="InterPro" id="IPR013766">
    <property type="entry name" value="Thioredoxin_domain"/>
</dbReference>
<feature type="active site" description="Cysteine sulfenic acid (-SOH) intermediate" evidence="5">
    <location>
        <position position="57"/>
    </location>
</feature>
<accession>A0A497XLC9</accession>
<dbReference type="InterPro" id="IPR037944">
    <property type="entry name" value="PRX5-like"/>
</dbReference>
<dbReference type="PANTHER" id="PTHR10430:SF16">
    <property type="entry name" value="PEROXIREDOXIN-5, MITOCHONDRIAL"/>
    <property type="match status" value="1"/>
</dbReference>
<dbReference type="InterPro" id="IPR013740">
    <property type="entry name" value="Redoxin"/>
</dbReference>
<keyword evidence="3 6" id="KW-0560">Oxidoreductase</keyword>
<evidence type="ECO:0000313" key="8">
    <source>
        <dbReference type="EMBL" id="RLJ68066.1"/>
    </source>
</evidence>
<dbReference type="GO" id="GO:0042744">
    <property type="term" value="P:hydrogen peroxide catabolic process"/>
    <property type="evidence" value="ECO:0007669"/>
    <property type="project" value="TreeGrafter"/>
</dbReference>
<dbReference type="GO" id="GO:0034599">
    <property type="term" value="P:cellular response to oxidative stress"/>
    <property type="evidence" value="ECO:0007669"/>
    <property type="project" value="InterPro"/>
</dbReference>
<comment type="caution">
    <text evidence="8">The sequence shown here is derived from an EMBL/GenBank/DDBJ whole genome shotgun (WGS) entry which is preliminary data.</text>
</comment>
<dbReference type="OrthoDB" id="9800621at2"/>
<keyword evidence="9" id="KW-1185">Reference proteome</keyword>
<comment type="similarity">
    <text evidence="6">Belongs to the peroxiredoxin family. Prx5 subfamily.</text>
</comment>
<comment type="function">
    <text evidence="6">Thiol-specific peroxidase that catalyzes the reduction of hydrogen peroxide and organic hydroperoxides to water and alcohols, respectively. Plays a role in cell protection against oxidative stress by detoxifying peroxides.</text>
</comment>
<dbReference type="Gene3D" id="3.40.30.10">
    <property type="entry name" value="Glutaredoxin"/>
    <property type="match status" value="1"/>
</dbReference>
<reference evidence="8 9" key="1">
    <citation type="submission" date="2018-10" db="EMBL/GenBank/DDBJ databases">
        <title>Genomic Encyclopedia of Type Strains, Phase IV (KMG-IV): sequencing the most valuable type-strain genomes for metagenomic binning, comparative biology and taxonomic classification.</title>
        <authorList>
            <person name="Goeker M."/>
        </authorList>
    </citation>
    <scope>NUCLEOTIDE SEQUENCE [LARGE SCALE GENOMIC DNA]</scope>
    <source>
        <strain evidence="8 9">DSM 26916</strain>
    </source>
</reference>
<dbReference type="GO" id="GO:0008379">
    <property type="term" value="F:thioredoxin peroxidase activity"/>
    <property type="evidence" value="ECO:0007669"/>
    <property type="project" value="InterPro"/>
</dbReference>
<dbReference type="EC" id="1.11.1.27" evidence="6"/>
<evidence type="ECO:0000256" key="4">
    <source>
        <dbReference type="ARBA" id="ARBA00023284"/>
    </source>
</evidence>
<dbReference type="CDD" id="cd03013">
    <property type="entry name" value="PRX5_like"/>
    <property type="match status" value="1"/>
</dbReference>
<dbReference type="AlphaFoldDB" id="A0A497XLC9"/>
<evidence type="ECO:0000256" key="6">
    <source>
        <dbReference type="RuleBase" id="RU366011"/>
    </source>
</evidence>
<evidence type="ECO:0000313" key="9">
    <source>
        <dbReference type="Proteomes" id="UP000268908"/>
    </source>
</evidence>
<evidence type="ECO:0000256" key="3">
    <source>
        <dbReference type="ARBA" id="ARBA00023002"/>
    </source>
</evidence>
<dbReference type="GO" id="GO:0005737">
    <property type="term" value="C:cytoplasm"/>
    <property type="evidence" value="ECO:0007669"/>
    <property type="project" value="TreeGrafter"/>
</dbReference>
<dbReference type="RefSeq" id="WP_121239995.1">
    <property type="nucleotide sequence ID" value="NZ_BHVV01000001.1"/>
</dbReference>
<keyword evidence="4 6" id="KW-0676">Redox-active center</keyword>
<name>A0A497XLC9_9PROT</name>
<dbReference type="FunFam" id="3.40.30.10:FF:000020">
    <property type="entry name" value="Peroxiredoxin"/>
    <property type="match status" value="1"/>
</dbReference>
<feature type="domain" description="Thioredoxin" evidence="7">
    <location>
        <begin position="3"/>
        <end position="169"/>
    </location>
</feature>
<keyword evidence="2 6" id="KW-0049">Antioxidant</keyword>
<sequence length="169" mass="17767">MTVKTGDKLPGGKLNEAVEFDEAAGCPMNPTEVDVDGAVAGKRIAIFALPGAYTPTCSAKHLPGYLAQHDALKARGVDEIWCVATNDAFVMGAWGHAQKVGGRVRMLADGNAAWARALGLDMDLSARGMGVRLQRFSMLVEDGVIKQLNVEGPGEFKVSDAATLLAQIG</sequence>
<dbReference type="InterPro" id="IPR036249">
    <property type="entry name" value="Thioredoxin-like_sf"/>
</dbReference>
<evidence type="ECO:0000256" key="2">
    <source>
        <dbReference type="ARBA" id="ARBA00022862"/>
    </source>
</evidence>
<dbReference type="SUPFAM" id="SSF52833">
    <property type="entry name" value="Thioredoxin-like"/>
    <property type="match status" value="1"/>
</dbReference>
<evidence type="ECO:0000259" key="7">
    <source>
        <dbReference type="PROSITE" id="PS51352"/>
    </source>
</evidence>
<dbReference type="Proteomes" id="UP000268908">
    <property type="component" value="Unassembled WGS sequence"/>
</dbReference>
<dbReference type="PANTHER" id="PTHR10430">
    <property type="entry name" value="PEROXIREDOXIN"/>
    <property type="match status" value="1"/>
</dbReference>
<dbReference type="Pfam" id="PF08534">
    <property type="entry name" value="Redoxin"/>
    <property type="match status" value="1"/>
</dbReference>
<dbReference type="GO" id="GO:0045454">
    <property type="term" value="P:cell redox homeostasis"/>
    <property type="evidence" value="ECO:0007669"/>
    <property type="project" value="TreeGrafter"/>
</dbReference>
<gene>
    <name evidence="8" type="ORF">DFR35_0620</name>
</gene>
<dbReference type="PROSITE" id="PS51352">
    <property type="entry name" value="THIOREDOXIN_2"/>
    <property type="match status" value="1"/>
</dbReference>
<evidence type="ECO:0000256" key="1">
    <source>
        <dbReference type="ARBA" id="ARBA00022559"/>
    </source>
</evidence>
<keyword evidence="1 6" id="KW-0575">Peroxidase</keyword>
<organism evidence="8 9">
    <name type="scientific">Sulfurisoma sediminicola</name>
    <dbReference type="NCBI Taxonomy" id="1381557"/>
    <lineage>
        <taxon>Bacteria</taxon>
        <taxon>Pseudomonadati</taxon>
        <taxon>Pseudomonadota</taxon>
        <taxon>Betaproteobacteria</taxon>
        <taxon>Nitrosomonadales</taxon>
        <taxon>Sterolibacteriaceae</taxon>
        <taxon>Sulfurisoma</taxon>
    </lineage>
</organism>